<protein>
    <submittedName>
        <fullName evidence="1">Uncharacterized protein</fullName>
    </submittedName>
</protein>
<evidence type="ECO:0000313" key="1">
    <source>
        <dbReference type="EMBL" id="KAI8533506.1"/>
    </source>
</evidence>
<evidence type="ECO:0000313" key="2">
    <source>
        <dbReference type="Proteomes" id="UP001062846"/>
    </source>
</evidence>
<gene>
    <name evidence="1" type="ORF">RHMOL_Rhmol10G0016300</name>
</gene>
<keyword evidence="2" id="KW-1185">Reference proteome</keyword>
<name>A0ACC0LYC1_RHOML</name>
<reference evidence="1" key="1">
    <citation type="submission" date="2022-02" db="EMBL/GenBank/DDBJ databases">
        <title>Plant Genome Project.</title>
        <authorList>
            <person name="Zhang R.-G."/>
        </authorList>
    </citation>
    <scope>NUCLEOTIDE SEQUENCE</scope>
    <source>
        <strain evidence="1">AT1</strain>
    </source>
</reference>
<organism evidence="1 2">
    <name type="scientific">Rhododendron molle</name>
    <name type="common">Chinese azalea</name>
    <name type="synonym">Azalea mollis</name>
    <dbReference type="NCBI Taxonomy" id="49168"/>
    <lineage>
        <taxon>Eukaryota</taxon>
        <taxon>Viridiplantae</taxon>
        <taxon>Streptophyta</taxon>
        <taxon>Embryophyta</taxon>
        <taxon>Tracheophyta</taxon>
        <taxon>Spermatophyta</taxon>
        <taxon>Magnoliopsida</taxon>
        <taxon>eudicotyledons</taxon>
        <taxon>Gunneridae</taxon>
        <taxon>Pentapetalae</taxon>
        <taxon>asterids</taxon>
        <taxon>Ericales</taxon>
        <taxon>Ericaceae</taxon>
        <taxon>Ericoideae</taxon>
        <taxon>Rhodoreae</taxon>
        <taxon>Rhododendron</taxon>
    </lineage>
</organism>
<dbReference type="EMBL" id="CM046397">
    <property type="protein sequence ID" value="KAI8533506.1"/>
    <property type="molecule type" value="Genomic_DNA"/>
</dbReference>
<comment type="caution">
    <text evidence="1">The sequence shown here is derived from an EMBL/GenBank/DDBJ whole genome shotgun (WGS) entry which is preliminary data.</text>
</comment>
<accession>A0ACC0LYC1</accession>
<sequence length="395" mass="44666">MLTNKPNPEKSPTKEPEASENGEKIESMFSPGFRSVAAMAGWDEEAILVASLVVEDTPDRDFKQKKRSDLPFKTPPSNSRRKRRAQKRSPVIVAMPVLDLGEDETTRKENEKNTNTDEEKKAETEKKMIESKTNKDEKKKAESEKKKMMIESKTNMDEEKKTGEKELTASSSTLPCMDRLREELSCAICLEICFEPSTTACGHSFCKKCLRSAAEKCGKRCPKCRQLISNGRSCTVNTVLWNTIQLLFPQEIEARKAAAKASNSRETDHKSPPPPRGISHYNVRNRSIQALNSPEDERLQSTRRVGNTYHEGRNHIVGPPGIASRGDEVNVRRRRRRVPGQDEDAALALRLQREEFMEVFRGSDDQYNGSVSLARENLRAMASRAMNIRIRGRPS</sequence>
<dbReference type="Proteomes" id="UP001062846">
    <property type="component" value="Chromosome 10"/>
</dbReference>
<proteinExistence type="predicted"/>